<dbReference type="EMBL" id="WOYG01000001">
    <property type="protein sequence ID" value="NLV09489.1"/>
    <property type="molecule type" value="Genomic_DNA"/>
</dbReference>
<dbReference type="PRINTS" id="PR00412">
    <property type="entry name" value="EPOXHYDRLASE"/>
</dbReference>
<dbReference type="AlphaFoldDB" id="A0A847U912"/>
<dbReference type="GO" id="GO:0016020">
    <property type="term" value="C:membrane"/>
    <property type="evidence" value="ECO:0007669"/>
    <property type="project" value="TreeGrafter"/>
</dbReference>
<feature type="domain" description="AB hydrolase-1" evidence="2">
    <location>
        <begin position="27"/>
        <end position="285"/>
    </location>
</feature>
<accession>A0A847U912</accession>
<evidence type="ECO:0000259" key="2">
    <source>
        <dbReference type="Pfam" id="PF12697"/>
    </source>
</evidence>
<dbReference type="Pfam" id="PF12697">
    <property type="entry name" value="Abhydrolase_6"/>
    <property type="match status" value="1"/>
</dbReference>
<dbReference type="PANTHER" id="PTHR43798">
    <property type="entry name" value="MONOACYLGLYCEROL LIPASE"/>
    <property type="match status" value="1"/>
</dbReference>
<reference evidence="3" key="1">
    <citation type="submission" date="2019-12" db="EMBL/GenBank/DDBJ databases">
        <title>Whole-genome sequence of Halomicrobium mukohataei pws1.</title>
        <authorList>
            <person name="Verma D.K."/>
            <person name="Gopal K."/>
            <person name="Prasad E.S."/>
        </authorList>
    </citation>
    <scope>NUCLEOTIDE SEQUENCE</scope>
    <source>
        <strain evidence="3">Pws1</strain>
    </source>
</reference>
<dbReference type="InterPro" id="IPR000639">
    <property type="entry name" value="Epox_hydrolase-like"/>
</dbReference>
<organism evidence="3 4">
    <name type="scientific">Halomicrobium mukohataei</name>
    <dbReference type="NCBI Taxonomy" id="57705"/>
    <lineage>
        <taxon>Archaea</taxon>
        <taxon>Methanobacteriati</taxon>
        <taxon>Methanobacteriota</taxon>
        <taxon>Stenosarchaea group</taxon>
        <taxon>Halobacteria</taxon>
        <taxon>Halobacteriales</taxon>
        <taxon>Haloarculaceae</taxon>
        <taxon>Halomicrobium</taxon>
    </lineage>
</organism>
<dbReference type="PRINTS" id="PR00111">
    <property type="entry name" value="ABHYDROLASE"/>
</dbReference>
<evidence type="ECO:0000313" key="4">
    <source>
        <dbReference type="Proteomes" id="UP000608662"/>
    </source>
</evidence>
<dbReference type="GO" id="GO:0016787">
    <property type="term" value="F:hydrolase activity"/>
    <property type="evidence" value="ECO:0007669"/>
    <property type="project" value="UniProtKB-KW"/>
</dbReference>
<dbReference type="InterPro" id="IPR029058">
    <property type="entry name" value="AB_hydrolase_fold"/>
</dbReference>
<dbReference type="Gene3D" id="3.40.50.1820">
    <property type="entry name" value="alpha/beta hydrolase"/>
    <property type="match status" value="1"/>
</dbReference>
<gene>
    <name evidence="3" type="ORF">GOC74_06055</name>
</gene>
<comment type="caution">
    <text evidence="3">The sequence shown here is derived from an EMBL/GenBank/DDBJ whole genome shotgun (WGS) entry which is preliminary data.</text>
</comment>
<dbReference type="PANTHER" id="PTHR43798:SF31">
    <property type="entry name" value="AB HYDROLASE SUPERFAMILY PROTEIN YCLE"/>
    <property type="match status" value="1"/>
</dbReference>
<dbReference type="Proteomes" id="UP000608662">
    <property type="component" value="Unassembled WGS sequence"/>
</dbReference>
<dbReference type="InterPro" id="IPR050266">
    <property type="entry name" value="AB_hydrolase_sf"/>
</dbReference>
<dbReference type="RefSeq" id="WP_170093345.1">
    <property type="nucleotide sequence ID" value="NZ_WOYG01000001.1"/>
</dbReference>
<evidence type="ECO:0000313" key="3">
    <source>
        <dbReference type="EMBL" id="NLV09489.1"/>
    </source>
</evidence>
<dbReference type="OrthoDB" id="7466at2157"/>
<keyword evidence="1 3" id="KW-0378">Hydrolase</keyword>
<protein>
    <submittedName>
        <fullName evidence="3">Alpha/beta fold hydrolase</fullName>
    </submittedName>
</protein>
<name>A0A847U912_9EURY</name>
<sequence>MPISETVTTDGLAIHFLEAGDPADPTIVLLHGGIIDAAHVSWGEVIEPLAADCHVVAPDLLGYGRSGVDRGEGTDGRTVLPPGSYPVGRHVDATTRFLDELAVDTFSIAGLSLGGAVGLGVALRRPALVDDLLLIDSYGLGRALPNGRLSYALARVQLFNRVAIALFRRSRRLTKASLGGIVADLDDLSEEAVDAVYEEVQRPTAGVAFRRFREAEVTRSGYRTVYVDELPALEVPTRLLHGRHDEVVPLSWAERAADRIPESELVVLDSCAHWPPRERPSTVVEHAREVATR</sequence>
<evidence type="ECO:0000256" key="1">
    <source>
        <dbReference type="ARBA" id="ARBA00022801"/>
    </source>
</evidence>
<proteinExistence type="predicted"/>
<dbReference type="SUPFAM" id="SSF53474">
    <property type="entry name" value="alpha/beta-Hydrolases"/>
    <property type="match status" value="1"/>
</dbReference>
<dbReference type="InterPro" id="IPR000073">
    <property type="entry name" value="AB_hydrolase_1"/>
</dbReference>